<dbReference type="InterPro" id="IPR035906">
    <property type="entry name" value="MetI-like_sf"/>
</dbReference>
<evidence type="ECO:0000256" key="4">
    <source>
        <dbReference type="ARBA" id="ARBA00022692"/>
    </source>
</evidence>
<dbReference type="CDD" id="cd06261">
    <property type="entry name" value="TM_PBP2"/>
    <property type="match status" value="1"/>
</dbReference>
<dbReference type="InterPro" id="IPR043429">
    <property type="entry name" value="ArtM/GltK/GlnP/TcyL/YhdX-like"/>
</dbReference>
<dbReference type="Gene3D" id="1.10.3720.10">
    <property type="entry name" value="MetI-like"/>
    <property type="match status" value="1"/>
</dbReference>
<gene>
    <name evidence="9" type="ORF">PQ472_01310</name>
</gene>
<keyword evidence="5 7" id="KW-1133">Transmembrane helix</keyword>
<keyword evidence="3" id="KW-1003">Cell membrane</keyword>
<evidence type="ECO:0000313" key="10">
    <source>
        <dbReference type="Proteomes" id="UP001220377"/>
    </source>
</evidence>
<keyword evidence="10" id="KW-1185">Reference proteome</keyword>
<organism evidence="9 10">
    <name type="scientific">Lacticaseibacillus pabuli</name>
    <dbReference type="NCBI Taxonomy" id="3025672"/>
    <lineage>
        <taxon>Bacteria</taxon>
        <taxon>Bacillati</taxon>
        <taxon>Bacillota</taxon>
        <taxon>Bacilli</taxon>
        <taxon>Lactobacillales</taxon>
        <taxon>Lactobacillaceae</taxon>
        <taxon>Lacticaseibacillus</taxon>
    </lineage>
</organism>
<reference evidence="9 10" key="1">
    <citation type="submission" date="2023-02" db="EMBL/GenBank/DDBJ databases">
        <title>Genome sequence of Lacticaseibacillus sp. KACC 23028.</title>
        <authorList>
            <person name="Kim S."/>
            <person name="Heo J."/>
            <person name="Kwon S.-W."/>
        </authorList>
    </citation>
    <scope>NUCLEOTIDE SEQUENCE [LARGE SCALE GENOMIC DNA]</scope>
    <source>
        <strain evidence="9 10">KACC 23028</strain>
    </source>
</reference>
<dbReference type="PANTHER" id="PTHR30614">
    <property type="entry name" value="MEMBRANE COMPONENT OF AMINO ACID ABC TRANSPORTER"/>
    <property type="match status" value="1"/>
</dbReference>
<dbReference type="Pfam" id="PF00528">
    <property type="entry name" value="BPD_transp_1"/>
    <property type="match status" value="1"/>
</dbReference>
<evidence type="ECO:0000256" key="2">
    <source>
        <dbReference type="ARBA" id="ARBA00022448"/>
    </source>
</evidence>
<evidence type="ECO:0000256" key="6">
    <source>
        <dbReference type="ARBA" id="ARBA00023136"/>
    </source>
</evidence>
<feature type="transmembrane region" description="Helical" evidence="7">
    <location>
        <begin position="20"/>
        <end position="45"/>
    </location>
</feature>
<dbReference type="InterPro" id="IPR010065">
    <property type="entry name" value="AA_ABC_transptr_permease_3TM"/>
</dbReference>
<feature type="transmembrane region" description="Helical" evidence="7">
    <location>
        <begin position="57"/>
        <end position="80"/>
    </location>
</feature>
<dbReference type="NCBIfam" id="TIGR01726">
    <property type="entry name" value="HEQRo_perm_3TM"/>
    <property type="match status" value="1"/>
</dbReference>
<feature type="transmembrane region" description="Helical" evidence="7">
    <location>
        <begin position="86"/>
        <end position="104"/>
    </location>
</feature>
<evidence type="ECO:0000256" key="7">
    <source>
        <dbReference type="RuleBase" id="RU363032"/>
    </source>
</evidence>
<keyword evidence="2 7" id="KW-0813">Transport</keyword>
<evidence type="ECO:0000259" key="8">
    <source>
        <dbReference type="PROSITE" id="PS50928"/>
    </source>
</evidence>
<dbReference type="InterPro" id="IPR000515">
    <property type="entry name" value="MetI-like"/>
</dbReference>
<feature type="domain" description="ABC transmembrane type-1" evidence="8">
    <location>
        <begin position="21"/>
        <end position="215"/>
    </location>
</feature>
<proteinExistence type="inferred from homology"/>
<dbReference type="EMBL" id="CP117884">
    <property type="protein sequence ID" value="WDF82908.1"/>
    <property type="molecule type" value="Genomic_DNA"/>
</dbReference>
<evidence type="ECO:0000256" key="3">
    <source>
        <dbReference type="ARBA" id="ARBA00022475"/>
    </source>
</evidence>
<keyword evidence="4 7" id="KW-0812">Transmembrane</keyword>
<comment type="subcellular location">
    <subcellularLocation>
        <location evidence="1 7">Cell membrane</location>
        <topology evidence="1 7">Multi-pass membrane protein</topology>
    </subcellularLocation>
</comment>
<dbReference type="SUPFAM" id="SSF161098">
    <property type="entry name" value="MetI-like"/>
    <property type="match status" value="1"/>
</dbReference>
<dbReference type="RefSeq" id="WP_274260675.1">
    <property type="nucleotide sequence ID" value="NZ_CP117884.1"/>
</dbReference>
<dbReference type="PANTHER" id="PTHR30614:SF36">
    <property type="entry name" value="ABC TRANSPORTER MEMBRANE-SPANNING PERMEASE-GLUTAMINE TRANSPORT"/>
    <property type="match status" value="1"/>
</dbReference>
<dbReference type="Proteomes" id="UP001220377">
    <property type="component" value="Chromosome"/>
</dbReference>
<evidence type="ECO:0000256" key="1">
    <source>
        <dbReference type="ARBA" id="ARBA00004651"/>
    </source>
</evidence>
<feature type="transmembrane region" description="Helical" evidence="7">
    <location>
        <begin position="194"/>
        <end position="215"/>
    </location>
</feature>
<comment type="similarity">
    <text evidence="7">Belongs to the binding-protein-dependent transport system permease family.</text>
</comment>
<sequence>MLSSVANIFGGQNLPRLLQGFLVTLEVAAVVLVIGGILGILLGVLRTLHITWLNVVLQLYLEIFRIVPTVVLLFVAYYILPQSFGINLSGFGVAVLVFTLWTGAEMSDIVRGALESVPQHQRESGIAIGLTTTQLYRYVLVPQSVPMMLPGVINLATRIIKTTSLLLLINVMDLVNVGQTLVEAEGHKYPDAGFWIYGAMFILYYILCAPLSHWAKHMERREMEIANG</sequence>
<protein>
    <submittedName>
        <fullName evidence="9">Amino acid ABC transporter permease</fullName>
    </submittedName>
</protein>
<name>A0ABY7WRU5_9LACO</name>
<dbReference type="PROSITE" id="PS50928">
    <property type="entry name" value="ABC_TM1"/>
    <property type="match status" value="1"/>
</dbReference>
<evidence type="ECO:0000256" key="5">
    <source>
        <dbReference type="ARBA" id="ARBA00022989"/>
    </source>
</evidence>
<accession>A0ABY7WRU5</accession>
<evidence type="ECO:0000313" key="9">
    <source>
        <dbReference type="EMBL" id="WDF82908.1"/>
    </source>
</evidence>
<keyword evidence="6 7" id="KW-0472">Membrane</keyword>